<dbReference type="Proteomes" id="UP001597083">
    <property type="component" value="Unassembled WGS sequence"/>
</dbReference>
<keyword evidence="3" id="KW-0067">ATP-binding</keyword>
<proteinExistence type="predicted"/>
<protein>
    <submittedName>
        <fullName evidence="3">ATP-binding protein</fullName>
    </submittedName>
</protein>
<reference evidence="4" key="1">
    <citation type="journal article" date="2019" name="Int. J. Syst. Evol. Microbiol.">
        <title>The Global Catalogue of Microorganisms (GCM) 10K type strain sequencing project: providing services to taxonomists for standard genome sequencing and annotation.</title>
        <authorList>
            <consortium name="The Broad Institute Genomics Platform"/>
            <consortium name="The Broad Institute Genome Sequencing Center for Infectious Disease"/>
            <person name="Wu L."/>
            <person name="Ma J."/>
        </authorList>
    </citation>
    <scope>NUCLEOTIDE SEQUENCE [LARGE SCALE GENOMIC DNA]</scope>
    <source>
        <strain evidence="4">JCM 31696</strain>
    </source>
</reference>
<dbReference type="EMBL" id="JBHTIR010004284">
    <property type="protein sequence ID" value="MFD0856870.1"/>
    <property type="molecule type" value="Genomic_DNA"/>
</dbReference>
<dbReference type="PANTHER" id="PTHR35526">
    <property type="entry name" value="ANTI-SIGMA-F FACTOR RSBW-RELATED"/>
    <property type="match status" value="1"/>
</dbReference>
<evidence type="ECO:0000313" key="4">
    <source>
        <dbReference type="Proteomes" id="UP001597083"/>
    </source>
</evidence>
<dbReference type="InterPro" id="IPR036890">
    <property type="entry name" value="HATPase_C_sf"/>
</dbReference>
<feature type="domain" description="Histidine kinase/HSP90-like ATPase" evidence="2">
    <location>
        <begin position="17"/>
        <end position="137"/>
    </location>
</feature>
<organism evidence="3 4">
    <name type="scientific">Actinomadura adrarensis</name>
    <dbReference type="NCBI Taxonomy" id="1819600"/>
    <lineage>
        <taxon>Bacteria</taxon>
        <taxon>Bacillati</taxon>
        <taxon>Actinomycetota</taxon>
        <taxon>Actinomycetes</taxon>
        <taxon>Streptosporangiales</taxon>
        <taxon>Thermomonosporaceae</taxon>
        <taxon>Actinomadura</taxon>
    </lineage>
</organism>
<keyword evidence="1" id="KW-0723">Serine/threonine-protein kinase</keyword>
<accession>A0ABW3CRM9</accession>
<gene>
    <name evidence="3" type="ORF">ACFQ07_31850</name>
</gene>
<dbReference type="SUPFAM" id="SSF55874">
    <property type="entry name" value="ATPase domain of HSP90 chaperone/DNA topoisomerase II/histidine kinase"/>
    <property type="match status" value="1"/>
</dbReference>
<keyword evidence="4" id="KW-1185">Reference proteome</keyword>
<keyword evidence="1" id="KW-0808">Transferase</keyword>
<dbReference type="Gene3D" id="3.30.565.10">
    <property type="entry name" value="Histidine kinase-like ATPase, C-terminal domain"/>
    <property type="match status" value="1"/>
</dbReference>
<keyword evidence="1" id="KW-0418">Kinase</keyword>
<evidence type="ECO:0000313" key="3">
    <source>
        <dbReference type="EMBL" id="MFD0856870.1"/>
    </source>
</evidence>
<comment type="caution">
    <text evidence="3">The sequence shown here is derived from an EMBL/GenBank/DDBJ whole genome shotgun (WGS) entry which is preliminary data.</text>
</comment>
<dbReference type="PANTHER" id="PTHR35526:SF3">
    <property type="entry name" value="ANTI-SIGMA-F FACTOR RSBW"/>
    <property type="match status" value="1"/>
</dbReference>
<evidence type="ECO:0000256" key="1">
    <source>
        <dbReference type="ARBA" id="ARBA00022527"/>
    </source>
</evidence>
<keyword evidence="3" id="KW-0547">Nucleotide-binding</keyword>
<sequence length="142" mass="15409">MVTTRHHELIFPMLASPASIGVARTLTDARLRNWDNSSILDDALLIVTELVTNAAEITPGKKIVFQLSRDAGGIIIAVWDSSILMPEPKPVVELTLEDLDLSPENFDNNGGWGLPLVEALSASCGVTRDPKGGKWVWAHLTP</sequence>
<dbReference type="GO" id="GO:0005524">
    <property type="term" value="F:ATP binding"/>
    <property type="evidence" value="ECO:0007669"/>
    <property type="project" value="UniProtKB-KW"/>
</dbReference>
<dbReference type="CDD" id="cd16936">
    <property type="entry name" value="HATPase_RsbW-like"/>
    <property type="match status" value="1"/>
</dbReference>
<evidence type="ECO:0000259" key="2">
    <source>
        <dbReference type="Pfam" id="PF13581"/>
    </source>
</evidence>
<dbReference type="Pfam" id="PF13581">
    <property type="entry name" value="HATPase_c_2"/>
    <property type="match status" value="1"/>
</dbReference>
<dbReference type="InterPro" id="IPR003594">
    <property type="entry name" value="HATPase_dom"/>
</dbReference>
<dbReference type="InterPro" id="IPR050267">
    <property type="entry name" value="Anti-sigma-factor_SerPK"/>
</dbReference>
<name>A0ABW3CRM9_9ACTN</name>